<gene>
    <name evidence="11" type="primary">20199119</name>
    <name evidence="10" type="ORF">HELRODRAFT_161317</name>
</gene>
<feature type="domain" description="Kazal-like" evidence="9">
    <location>
        <begin position="144"/>
        <end position="198"/>
    </location>
</feature>
<dbReference type="eggNOG" id="KOG3626">
    <property type="taxonomic scope" value="Eukaryota"/>
</dbReference>
<dbReference type="InterPro" id="IPR036259">
    <property type="entry name" value="MFS_trans_sf"/>
</dbReference>
<comment type="subcellular location">
    <subcellularLocation>
        <location evidence="1">Cell membrane</location>
        <topology evidence="1">Multi-pass membrane protein</topology>
    </subcellularLocation>
</comment>
<evidence type="ECO:0000256" key="3">
    <source>
        <dbReference type="ARBA" id="ARBA00022475"/>
    </source>
</evidence>
<evidence type="ECO:0000256" key="6">
    <source>
        <dbReference type="ARBA" id="ARBA00023136"/>
    </source>
</evidence>
<evidence type="ECO:0000259" key="9">
    <source>
        <dbReference type="PROSITE" id="PS51465"/>
    </source>
</evidence>
<organism evidence="11 12">
    <name type="scientific">Helobdella robusta</name>
    <name type="common">Californian leech</name>
    <dbReference type="NCBI Taxonomy" id="6412"/>
    <lineage>
        <taxon>Eukaryota</taxon>
        <taxon>Metazoa</taxon>
        <taxon>Spiralia</taxon>
        <taxon>Lophotrochozoa</taxon>
        <taxon>Annelida</taxon>
        <taxon>Clitellata</taxon>
        <taxon>Hirudinea</taxon>
        <taxon>Rhynchobdellida</taxon>
        <taxon>Glossiphoniidae</taxon>
        <taxon>Helobdella</taxon>
    </lineage>
</organism>
<accession>T1ERB9</accession>
<dbReference type="CTD" id="20199119"/>
<evidence type="ECO:0000256" key="5">
    <source>
        <dbReference type="ARBA" id="ARBA00022989"/>
    </source>
</evidence>
<dbReference type="RefSeq" id="XP_009019494.1">
    <property type="nucleotide sequence ID" value="XM_009021246.1"/>
</dbReference>
<keyword evidence="5 8" id="KW-1133">Transmembrane helix</keyword>
<dbReference type="KEGG" id="hro:HELRODRAFT_161317"/>
<dbReference type="GO" id="GO:0043252">
    <property type="term" value="P:sodium-independent organic anion transport"/>
    <property type="evidence" value="ECO:0000318"/>
    <property type="project" value="GO_Central"/>
</dbReference>
<dbReference type="GeneID" id="20199119"/>
<dbReference type="OrthoDB" id="126772at2759"/>
<protein>
    <recommendedName>
        <fullName evidence="9">Kazal-like domain-containing protein</fullName>
    </recommendedName>
</protein>
<dbReference type="EMBL" id="AMQM01000794">
    <property type="status" value="NOT_ANNOTATED_CDS"/>
    <property type="molecule type" value="Genomic_DNA"/>
</dbReference>
<keyword evidence="7" id="KW-1015">Disulfide bond</keyword>
<evidence type="ECO:0000256" key="2">
    <source>
        <dbReference type="ARBA" id="ARBA00009657"/>
    </source>
</evidence>
<evidence type="ECO:0000313" key="11">
    <source>
        <dbReference type="EnsemblMetazoa" id="HelroP161317"/>
    </source>
</evidence>
<evidence type="ECO:0000256" key="8">
    <source>
        <dbReference type="SAM" id="Phobius"/>
    </source>
</evidence>
<feature type="transmembrane region" description="Helical" evidence="8">
    <location>
        <begin position="215"/>
        <end position="234"/>
    </location>
</feature>
<keyword evidence="3" id="KW-1003">Cell membrane</keyword>
<dbReference type="PANTHER" id="PTHR11388">
    <property type="entry name" value="ORGANIC ANION TRANSPORTER"/>
    <property type="match status" value="1"/>
</dbReference>
<evidence type="ECO:0000256" key="4">
    <source>
        <dbReference type="ARBA" id="ARBA00022692"/>
    </source>
</evidence>
<dbReference type="SUPFAM" id="SSF103473">
    <property type="entry name" value="MFS general substrate transporter"/>
    <property type="match status" value="1"/>
</dbReference>
<dbReference type="HOGENOM" id="CLU_954020_0_0_1"/>
<dbReference type="EnsemblMetazoa" id="HelroT161317">
    <property type="protein sequence ID" value="HelroP161317"/>
    <property type="gene ID" value="HelroG161317"/>
</dbReference>
<keyword evidence="6 8" id="KW-0472">Membrane</keyword>
<dbReference type="InterPro" id="IPR004156">
    <property type="entry name" value="OATP"/>
</dbReference>
<evidence type="ECO:0000313" key="10">
    <source>
        <dbReference type="EMBL" id="ESO02086.1"/>
    </source>
</evidence>
<reference evidence="10 12" key="2">
    <citation type="journal article" date="2013" name="Nature">
        <title>Insights into bilaterian evolution from three spiralian genomes.</title>
        <authorList>
            <person name="Simakov O."/>
            <person name="Marletaz F."/>
            <person name="Cho S.J."/>
            <person name="Edsinger-Gonzales E."/>
            <person name="Havlak P."/>
            <person name="Hellsten U."/>
            <person name="Kuo D.H."/>
            <person name="Larsson T."/>
            <person name="Lv J."/>
            <person name="Arendt D."/>
            <person name="Savage R."/>
            <person name="Osoegawa K."/>
            <person name="de Jong P."/>
            <person name="Grimwood J."/>
            <person name="Chapman J.A."/>
            <person name="Shapiro H."/>
            <person name="Aerts A."/>
            <person name="Otillar R.P."/>
            <person name="Terry A.Y."/>
            <person name="Boore J.L."/>
            <person name="Grigoriev I.V."/>
            <person name="Lindberg D.R."/>
            <person name="Seaver E.C."/>
            <person name="Weisblat D.A."/>
            <person name="Putnam N.H."/>
            <person name="Rokhsar D.S."/>
        </authorList>
    </citation>
    <scope>NUCLEOTIDE SEQUENCE</scope>
</reference>
<reference evidence="11" key="3">
    <citation type="submission" date="2015-06" db="UniProtKB">
        <authorList>
            <consortium name="EnsemblMetazoa"/>
        </authorList>
    </citation>
    <scope>IDENTIFICATION</scope>
</reference>
<dbReference type="Gene3D" id="3.30.60.30">
    <property type="match status" value="1"/>
</dbReference>
<dbReference type="InterPro" id="IPR036058">
    <property type="entry name" value="Kazal_dom_sf"/>
</dbReference>
<reference evidence="12" key="1">
    <citation type="submission" date="2012-12" db="EMBL/GenBank/DDBJ databases">
        <authorList>
            <person name="Hellsten U."/>
            <person name="Grimwood J."/>
            <person name="Chapman J.A."/>
            <person name="Shapiro H."/>
            <person name="Aerts A."/>
            <person name="Otillar R.P."/>
            <person name="Terry A.Y."/>
            <person name="Boore J.L."/>
            <person name="Simakov O."/>
            <person name="Marletaz F."/>
            <person name="Cho S.-J."/>
            <person name="Edsinger-Gonzales E."/>
            <person name="Havlak P."/>
            <person name="Kuo D.-H."/>
            <person name="Larsson T."/>
            <person name="Lv J."/>
            <person name="Arendt D."/>
            <person name="Savage R."/>
            <person name="Osoegawa K."/>
            <person name="de Jong P."/>
            <person name="Lindberg D.R."/>
            <person name="Seaver E.C."/>
            <person name="Weisblat D.A."/>
            <person name="Putnam N.H."/>
            <person name="Grigoriev I.V."/>
            <person name="Rokhsar D.S."/>
        </authorList>
    </citation>
    <scope>NUCLEOTIDE SEQUENCE</scope>
</reference>
<feature type="transmembrane region" description="Helical" evidence="8">
    <location>
        <begin position="107"/>
        <end position="127"/>
    </location>
</feature>
<keyword evidence="12" id="KW-1185">Reference proteome</keyword>
<sequence length="292" mass="31850">MTEKSTDTAKKLYRDKNMKNFFVALRRLARNPIFVLTSLGVCFDCYILAFYAYLPKYIEVHFQLTAWMASLLGVMIPSIAGGIVSYVGGVISGKLKPTLDSGVTRNMIFVLTASLINVFVLIAIMFLQCPSNSFPHGFSKSTSVGFQQTCNENCSCPLNSFDPVCGSDNVWYISPCHAGCTSYANNGSSIYRDCSCVSNEPQTAKIGYCDSSCTLILSLYSIGLVCFFAINIIYNVPVTNVVLNTILAMFNSALHGILRSAMNFVSDEEVVGGGKELLRKGPKKPKADLACV</sequence>
<proteinExistence type="inferred from homology"/>
<name>T1ERB9_HELRO</name>
<dbReference type="Pfam" id="PF07648">
    <property type="entry name" value="Kazal_2"/>
    <property type="match status" value="1"/>
</dbReference>
<dbReference type="GO" id="GO:0016323">
    <property type="term" value="C:basolateral plasma membrane"/>
    <property type="evidence" value="ECO:0000318"/>
    <property type="project" value="GO_Central"/>
</dbReference>
<feature type="transmembrane region" description="Helical" evidence="8">
    <location>
        <begin position="33"/>
        <end position="54"/>
    </location>
</feature>
<keyword evidence="4 8" id="KW-0812">Transmembrane</keyword>
<comment type="similarity">
    <text evidence="2">Belongs to the organo anion transporter (TC 2.A.60) family.</text>
</comment>
<feature type="transmembrane region" description="Helical" evidence="8">
    <location>
        <begin position="66"/>
        <end position="87"/>
    </location>
</feature>
<evidence type="ECO:0000313" key="12">
    <source>
        <dbReference type="Proteomes" id="UP000015101"/>
    </source>
</evidence>
<dbReference type="Proteomes" id="UP000015101">
    <property type="component" value="Unassembled WGS sequence"/>
</dbReference>
<dbReference type="Pfam" id="PF03137">
    <property type="entry name" value="OATP"/>
    <property type="match status" value="1"/>
</dbReference>
<dbReference type="InParanoid" id="T1ERB9"/>
<dbReference type="OMA" id="NTILAMF"/>
<dbReference type="PANTHER" id="PTHR11388:SF142">
    <property type="entry name" value="SOLUTE CARRIER ORGANIC ANION TRANSPORTER FAMILY MEMBER 5A1"/>
    <property type="match status" value="1"/>
</dbReference>
<evidence type="ECO:0000256" key="1">
    <source>
        <dbReference type="ARBA" id="ARBA00004651"/>
    </source>
</evidence>
<dbReference type="SUPFAM" id="SSF100895">
    <property type="entry name" value="Kazal-type serine protease inhibitors"/>
    <property type="match status" value="1"/>
</dbReference>
<dbReference type="EMBL" id="KB096742">
    <property type="protein sequence ID" value="ESO02086.1"/>
    <property type="molecule type" value="Genomic_DNA"/>
</dbReference>
<dbReference type="AlphaFoldDB" id="T1ERB9"/>
<evidence type="ECO:0000256" key="7">
    <source>
        <dbReference type="ARBA" id="ARBA00023157"/>
    </source>
</evidence>
<dbReference type="PROSITE" id="PS51465">
    <property type="entry name" value="KAZAL_2"/>
    <property type="match status" value="1"/>
</dbReference>
<dbReference type="InterPro" id="IPR002350">
    <property type="entry name" value="Kazal_dom"/>
</dbReference>
<dbReference type="GO" id="GO:0015347">
    <property type="term" value="F:sodium-independent organic anion transmembrane transporter activity"/>
    <property type="evidence" value="ECO:0000318"/>
    <property type="project" value="GO_Central"/>
</dbReference>